<dbReference type="EnsemblMetazoa" id="tetur58g00040.1">
    <property type="protein sequence ID" value="tetur58g00040.1"/>
    <property type="gene ID" value="tetur58g00040"/>
</dbReference>
<protein>
    <submittedName>
        <fullName evidence="1">Uncharacterized protein</fullName>
    </submittedName>
</protein>
<dbReference type="AlphaFoldDB" id="T1L614"/>
<proteinExistence type="predicted"/>
<evidence type="ECO:0000313" key="1">
    <source>
        <dbReference type="EnsemblMetazoa" id="tetur58g00040.1"/>
    </source>
</evidence>
<keyword evidence="2" id="KW-1185">Reference proteome</keyword>
<reference evidence="2" key="1">
    <citation type="submission" date="2011-08" db="EMBL/GenBank/DDBJ databases">
        <authorList>
            <person name="Rombauts S."/>
        </authorList>
    </citation>
    <scope>NUCLEOTIDE SEQUENCE</scope>
    <source>
        <strain evidence="2">London</strain>
    </source>
</reference>
<name>T1L614_TETUR</name>
<accession>T1L614</accession>
<dbReference type="HOGENOM" id="CLU_2981658_0_0_1"/>
<evidence type="ECO:0000313" key="2">
    <source>
        <dbReference type="Proteomes" id="UP000015104"/>
    </source>
</evidence>
<sequence>MTLYVQRSSCPIDLHVPCILHTYEPSQCHQYKPVKTSFGISSRGYRLFRKSNSRSDAE</sequence>
<reference evidence="1" key="2">
    <citation type="submission" date="2015-06" db="UniProtKB">
        <authorList>
            <consortium name="EnsemblMetazoa"/>
        </authorList>
    </citation>
    <scope>IDENTIFICATION</scope>
</reference>
<dbReference type="Proteomes" id="UP000015104">
    <property type="component" value="Unassembled WGS sequence"/>
</dbReference>
<dbReference type="EMBL" id="CAEY01001540">
    <property type="status" value="NOT_ANNOTATED_CDS"/>
    <property type="molecule type" value="Genomic_DNA"/>
</dbReference>
<organism evidence="1 2">
    <name type="scientific">Tetranychus urticae</name>
    <name type="common">Two-spotted spider mite</name>
    <dbReference type="NCBI Taxonomy" id="32264"/>
    <lineage>
        <taxon>Eukaryota</taxon>
        <taxon>Metazoa</taxon>
        <taxon>Ecdysozoa</taxon>
        <taxon>Arthropoda</taxon>
        <taxon>Chelicerata</taxon>
        <taxon>Arachnida</taxon>
        <taxon>Acari</taxon>
        <taxon>Acariformes</taxon>
        <taxon>Trombidiformes</taxon>
        <taxon>Prostigmata</taxon>
        <taxon>Eleutherengona</taxon>
        <taxon>Raphignathae</taxon>
        <taxon>Tetranychoidea</taxon>
        <taxon>Tetranychidae</taxon>
        <taxon>Tetranychus</taxon>
    </lineage>
</organism>